<comment type="similarity">
    <text evidence="2">Belongs to the bacterial sugar transferase family.</text>
</comment>
<evidence type="ECO:0000256" key="8">
    <source>
        <dbReference type="SAM" id="Phobius"/>
    </source>
</evidence>
<feature type="domain" description="Bacterial sugar transferase" evidence="9">
    <location>
        <begin position="237"/>
        <end position="429"/>
    </location>
</feature>
<evidence type="ECO:0000256" key="1">
    <source>
        <dbReference type="ARBA" id="ARBA00004236"/>
    </source>
</evidence>
<dbReference type="RefSeq" id="WP_084276307.1">
    <property type="nucleotide sequence ID" value="NZ_AP026671.1"/>
</dbReference>
<sequence length="435" mass="51778">MKIYRYLSPLLLFLFDALTIVGSIVLAYESREIFISTNDISLIRYLTLYVFYLPLIMFIYEGLYHYRYDFWQECKLILRALLLSFLIVLSYLALTKSIDNYSRFVVVLAFIYMTFFIPLQKRLIKWLLYSLGIWKREAKLLGSDPFLEKNIFDNYYVGYVPAKNGSDTVFIDPHSVSLDSMDTILKSELRKHHELYFMPIIRDFNLTQSQIFEFFNSRSNLILLQNRLQSRVNIATKEIFDKSTAFLLLIALLPFIGMVVIIKIFLEPRAPIFYKQRRLGKDGKEFYLLKFRTMYVNANEILEAYFQKHPEKKEEWERYKKLKDDPRVTPLGRILRKYSIDELPQLFNVLRGEMSLIGPRPYIPDELEKLASYKEEILLAKPGITGLWQVLGRNSLSFEERMAIDRWYVYNWSLWNDFVILLKTFRAVLEKEKTS</sequence>
<feature type="transmembrane region" description="Helical" evidence="8">
    <location>
        <begin position="245"/>
        <end position="266"/>
    </location>
</feature>
<dbReference type="GO" id="GO:0005886">
    <property type="term" value="C:plasma membrane"/>
    <property type="evidence" value="ECO:0007669"/>
    <property type="project" value="UniProtKB-SubCell"/>
</dbReference>
<reference evidence="11" key="1">
    <citation type="submission" date="2017-04" db="EMBL/GenBank/DDBJ databases">
        <authorList>
            <person name="Varghese N."/>
            <person name="Submissions S."/>
        </authorList>
    </citation>
    <scope>NUCLEOTIDE SEQUENCE [LARGE SCALE GENOMIC DNA]</scope>
    <source>
        <strain evidence="11">DSM 16512</strain>
    </source>
</reference>
<keyword evidence="11" id="KW-1185">Reference proteome</keyword>
<evidence type="ECO:0000256" key="5">
    <source>
        <dbReference type="ARBA" id="ARBA00022692"/>
    </source>
</evidence>
<feature type="transmembrane region" description="Helical" evidence="8">
    <location>
        <begin position="76"/>
        <end position="94"/>
    </location>
</feature>
<dbReference type="Proteomes" id="UP000192602">
    <property type="component" value="Unassembled WGS sequence"/>
</dbReference>
<dbReference type="Pfam" id="PF02397">
    <property type="entry name" value="Bac_transf"/>
    <property type="match status" value="1"/>
</dbReference>
<feature type="transmembrane region" description="Helical" evidence="8">
    <location>
        <begin position="100"/>
        <end position="119"/>
    </location>
</feature>
<evidence type="ECO:0000313" key="11">
    <source>
        <dbReference type="Proteomes" id="UP000192602"/>
    </source>
</evidence>
<evidence type="ECO:0000256" key="4">
    <source>
        <dbReference type="ARBA" id="ARBA00022679"/>
    </source>
</evidence>
<comment type="subcellular location">
    <subcellularLocation>
        <location evidence="1">Cell membrane</location>
    </subcellularLocation>
</comment>
<dbReference type="GO" id="GO:0016780">
    <property type="term" value="F:phosphotransferase activity, for other substituted phosphate groups"/>
    <property type="evidence" value="ECO:0007669"/>
    <property type="project" value="TreeGrafter"/>
</dbReference>
<evidence type="ECO:0000259" key="9">
    <source>
        <dbReference type="Pfam" id="PF02397"/>
    </source>
</evidence>
<dbReference type="PANTHER" id="PTHR30576:SF4">
    <property type="entry name" value="UNDECAPRENYL-PHOSPHATE GALACTOSE PHOSPHOTRANSFERASE"/>
    <property type="match status" value="1"/>
</dbReference>
<proteinExistence type="inferred from homology"/>
<protein>
    <submittedName>
        <fullName evidence="10">Undecaprenyl-phosphate galactose phosphotransferase</fullName>
    </submittedName>
</protein>
<dbReference type="EMBL" id="FWWZ01000001">
    <property type="protein sequence ID" value="SMC09963.1"/>
    <property type="molecule type" value="Genomic_DNA"/>
</dbReference>
<dbReference type="PANTHER" id="PTHR30576">
    <property type="entry name" value="COLANIC BIOSYNTHESIS UDP-GLUCOSE LIPID CARRIER TRANSFERASE"/>
    <property type="match status" value="1"/>
</dbReference>
<accession>A0A1W1WW46</accession>
<evidence type="ECO:0000256" key="6">
    <source>
        <dbReference type="ARBA" id="ARBA00022989"/>
    </source>
</evidence>
<keyword evidence="7 8" id="KW-0472">Membrane</keyword>
<dbReference type="AlphaFoldDB" id="A0A1W1WW46"/>
<name>A0A1W1WW46_9BACT</name>
<dbReference type="OrthoDB" id="9808602at2"/>
<evidence type="ECO:0000313" key="10">
    <source>
        <dbReference type="EMBL" id="SMC09963.1"/>
    </source>
</evidence>
<gene>
    <name evidence="10" type="ORF">SAMN05660197_1789</name>
</gene>
<keyword evidence="5 8" id="KW-0812">Transmembrane</keyword>
<keyword evidence="4 10" id="KW-0808">Transferase</keyword>
<evidence type="ECO:0000256" key="7">
    <source>
        <dbReference type="ARBA" id="ARBA00023136"/>
    </source>
</evidence>
<organism evidence="10 11">
    <name type="scientific">Nitratiruptor tergarcus DSM 16512</name>
    <dbReference type="NCBI Taxonomy" id="1069081"/>
    <lineage>
        <taxon>Bacteria</taxon>
        <taxon>Pseudomonadati</taxon>
        <taxon>Campylobacterota</taxon>
        <taxon>Epsilonproteobacteria</taxon>
        <taxon>Nautiliales</taxon>
        <taxon>Nitratiruptoraceae</taxon>
        <taxon>Nitratiruptor</taxon>
    </lineage>
</organism>
<dbReference type="InterPro" id="IPR003362">
    <property type="entry name" value="Bact_transf"/>
</dbReference>
<feature type="transmembrane region" description="Helical" evidence="8">
    <location>
        <begin position="43"/>
        <end position="64"/>
    </location>
</feature>
<keyword evidence="6 8" id="KW-1133">Transmembrane helix</keyword>
<evidence type="ECO:0000256" key="2">
    <source>
        <dbReference type="ARBA" id="ARBA00006464"/>
    </source>
</evidence>
<keyword evidence="3" id="KW-1003">Cell membrane</keyword>
<evidence type="ECO:0000256" key="3">
    <source>
        <dbReference type="ARBA" id="ARBA00022475"/>
    </source>
</evidence>
<dbReference type="STRING" id="1069081.SAMN05660197_1789"/>